<gene>
    <name evidence="1" type="ORF">GCM10011374_35670</name>
</gene>
<dbReference type="Proteomes" id="UP000638848">
    <property type="component" value="Unassembled WGS sequence"/>
</dbReference>
<evidence type="ECO:0000313" key="2">
    <source>
        <dbReference type="Proteomes" id="UP000638848"/>
    </source>
</evidence>
<dbReference type="RefSeq" id="WP_188539676.1">
    <property type="nucleotide sequence ID" value="NZ_BMEQ01000029.1"/>
</dbReference>
<proteinExistence type="predicted"/>
<organism evidence="1 2">
    <name type="scientific">Kocuria dechangensis</name>
    <dbReference type="NCBI Taxonomy" id="1176249"/>
    <lineage>
        <taxon>Bacteria</taxon>
        <taxon>Bacillati</taxon>
        <taxon>Actinomycetota</taxon>
        <taxon>Actinomycetes</taxon>
        <taxon>Micrococcales</taxon>
        <taxon>Micrococcaceae</taxon>
        <taxon>Kocuria</taxon>
    </lineage>
</organism>
<evidence type="ECO:0000313" key="1">
    <source>
        <dbReference type="EMBL" id="GGG68203.1"/>
    </source>
</evidence>
<reference evidence="1" key="2">
    <citation type="submission" date="2020-09" db="EMBL/GenBank/DDBJ databases">
        <authorList>
            <person name="Sun Q."/>
            <person name="Zhou Y."/>
        </authorList>
    </citation>
    <scope>NUCLEOTIDE SEQUENCE</scope>
    <source>
        <strain evidence="1">CGMCC 1.12187</strain>
    </source>
</reference>
<accession>A0A917LZV3</accession>
<comment type="caution">
    <text evidence="1">The sequence shown here is derived from an EMBL/GenBank/DDBJ whole genome shotgun (WGS) entry which is preliminary data.</text>
</comment>
<sequence>MSATAAELLATRGWAVGETEHDADLDPGDLCERTFYVPSAKDAATLRALLGQRHDAPVTAWWEIARYFNAQRGDFDTPVQLVAQAGCEQSFYGEDTCPAAGLEQLFAALDHATCAPA</sequence>
<dbReference type="EMBL" id="BMEQ01000029">
    <property type="protein sequence ID" value="GGG68203.1"/>
    <property type="molecule type" value="Genomic_DNA"/>
</dbReference>
<dbReference type="AlphaFoldDB" id="A0A917LZV3"/>
<keyword evidence="2" id="KW-1185">Reference proteome</keyword>
<name>A0A917LZV3_9MICC</name>
<reference evidence="1" key="1">
    <citation type="journal article" date="2014" name="Int. J. Syst. Evol. Microbiol.">
        <title>Complete genome sequence of Corynebacterium casei LMG S-19264T (=DSM 44701T), isolated from a smear-ripened cheese.</title>
        <authorList>
            <consortium name="US DOE Joint Genome Institute (JGI-PGF)"/>
            <person name="Walter F."/>
            <person name="Albersmeier A."/>
            <person name="Kalinowski J."/>
            <person name="Ruckert C."/>
        </authorList>
    </citation>
    <scope>NUCLEOTIDE SEQUENCE</scope>
    <source>
        <strain evidence="1">CGMCC 1.12187</strain>
    </source>
</reference>
<protein>
    <submittedName>
        <fullName evidence="1">Uncharacterized protein</fullName>
    </submittedName>
</protein>